<keyword evidence="2" id="KW-1185">Reference proteome</keyword>
<sequence length="66" mass="7107">MKFRMSRSCARISSTACEVSIWSLSRRAGSSTSASQQGLFIGSTLGEHILRTGSSTVRRPASCVVR</sequence>
<name>A0A016SI32_9BILA</name>
<dbReference type="Proteomes" id="UP000024635">
    <property type="component" value="Unassembled WGS sequence"/>
</dbReference>
<protein>
    <submittedName>
        <fullName evidence="1">Uncharacterized protein</fullName>
    </submittedName>
</protein>
<organism evidence="1 2">
    <name type="scientific">Ancylostoma ceylanicum</name>
    <dbReference type="NCBI Taxonomy" id="53326"/>
    <lineage>
        <taxon>Eukaryota</taxon>
        <taxon>Metazoa</taxon>
        <taxon>Ecdysozoa</taxon>
        <taxon>Nematoda</taxon>
        <taxon>Chromadorea</taxon>
        <taxon>Rhabditida</taxon>
        <taxon>Rhabditina</taxon>
        <taxon>Rhabditomorpha</taxon>
        <taxon>Strongyloidea</taxon>
        <taxon>Ancylostomatidae</taxon>
        <taxon>Ancylostomatinae</taxon>
        <taxon>Ancylostoma</taxon>
    </lineage>
</organism>
<accession>A0A016SI32</accession>
<dbReference type="OrthoDB" id="302535at2759"/>
<evidence type="ECO:0000313" key="2">
    <source>
        <dbReference type="Proteomes" id="UP000024635"/>
    </source>
</evidence>
<reference evidence="2" key="1">
    <citation type="journal article" date="2015" name="Nat. Genet.">
        <title>The genome and transcriptome of the zoonotic hookworm Ancylostoma ceylanicum identify infection-specific gene families.</title>
        <authorList>
            <person name="Schwarz E.M."/>
            <person name="Hu Y."/>
            <person name="Antoshechkin I."/>
            <person name="Miller M.M."/>
            <person name="Sternberg P.W."/>
            <person name="Aroian R.V."/>
        </authorList>
    </citation>
    <scope>NUCLEOTIDE SEQUENCE</scope>
    <source>
        <strain evidence="2">HY135</strain>
    </source>
</reference>
<dbReference type="EMBL" id="JARK01001560">
    <property type="protein sequence ID" value="EYB89986.1"/>
    <property type="molecule type" value="Genomic_DNA"/>
</dbReference>
<dbReference type="AlphaFoldDB" id="A0A016SI32"/>
<comment type="caution">
    <text evidence="1">The sequence shown here is derived from an EMBL/GenBank/DDBJ whole genome shotgun (WGS) entry which is preliminary data.</text>
</comment>
<evidence type="ECO:0000313" key="1">
    <source>
        <dbReference type="EMBL" id="EYB89986.1"/>
    </source>
</evidence>
<gene>
    <name evidence="1" type="primary">Acey_s0224.g2691</name>
    <name evidence="1" type="ORF">Y032_0224g2691</name>
</gene>
<proteinExistence type="predicted"/>